<evidence type="ECO:0000256" key="3">
    <source>
        <dbReference type="ARBA" id="ARBA00008281"/>
    </source>
</evidence>
<dbReference type="Proteomes" id="UP000636811">
    <property type="component" value="Unassembled WGS sequence"/>
</dbReference>
<comment type="caution">
    <text evidence="11">The sequence shown here is derived from an EMBL/GenBank/DDBJ whole genome shotgun (WGS) entry which is preliminary data.</text>
</comment>
<keyword evidence="12" id="KW-1185">Reference proteome</keyword>
<evidence type="ECO:0000256" key="9">
    <source>
        <dbReference type="ARBA" id="ARBA00023136"/>
    </source>
</evidence>
<dbReference type="RefSeq" id="WP_195813011.1">
    <property type="nucleotide sequence ID" value="NZ_JADOBI010000002.1"/>
</dbReference>
<evidence type="ECO:0000256" key="1">
    <source>
        <dbReference type="ARBA" id="ARBA00002254"/>
    </source>
</evidence>
<gene>
    <name evidence="11" type="ORF">IV433_03390</name>
</gene>
<dbReference type="Pfam" id="PF03748">
    <property type="entry name" value="FliL"/>
    <property type="match status" value="1"/>
</dbReference>
<evidence type="ECO:0000256" key="4">
    <source>
        <dbReference type="ARBA" id="ARBA00022475"/>
    </source>
</evidence>
<keyword evidence="11" id="KW-0969">Cilium</keyword>
<evidence type="ECO:0000313" key="12">
    <source>
        <dbReference type="Proteomes" id="UP000636811"/>
    </source>
</evidence>
<feature type="transmembrane region" description="Helical" evidence="10">
    <location>
        <begin position="6"/>
        <end position="31"/>
    </location>
</feature>
<evidence type="ECO:0000313" key="11">
    <source>
        <dbReference type="EMBL" id="MBF7978449.1"/>
    </source>
</evidence>
<evidence type="ECO:0000256" key="2">
    <source>
        <dbReference type="ARBA" id="ARBA00004162"/>
    </source>
</evidence>
<organism evidence="11 12">
    <name type="scientific">Rahnella laticis</name>
    <dbReference type="NCBI Taxonomy" id="2787622"/>
    <lineage>
        <taxon>Bacteria</taxon>
        <taxon>Pseudomonadati</taxon>
        <taxon>Pseudomonadota</taxon>
        <taxon>Gammaproteobacteria</taxon>
        <taxon>Enterobacterales</taxon>
        <taxon>Yersiniaceae</taxon>
        <taxon>Rahnella</taxon>
    </lineage>
</organism>
<name>A0ABS0E587_9GAMM</name>
<protein>
    <recommendedName>
        <fullName evidence="10">Flagellar protein FliL</fullName>
    </recommendedName>
</protein>
<comment type="similarity">
    <text evidence="3 10">Belongs to the FliL family.</text>
</comment>
<keyword evidence="4" id="KW-1003">Cell membrane</keyword>
<proteinExistence type="inferred from homology"/>
<keyword evidence="6 10" id="KW-0812">Transmembrane</keyword>
<dbReference type="InterPro" id="IPR005503">
    <property type="entry name" value="FliL"/>
</dbReference>
<keyword evidence="8 10" id="KW-1133">Transmembrane helix</keyword>
<keyword evidence="5 10" id="KW-0145">Chemotaxis</keyword>
<keyword evidence="7 10" id="KW-0283">Flagellar rotation</keyword>
<evidence type="ECO:0000256" key="10">
    <source>
        <dbReference type="RuleBase" id="RU364125"/>
    </source>
</evidence>
<keyword evidence="11" id="KW-0282">Flagellum</keyword>
<evidence type="ECO:0000256" key="5">
    <source>
        <dbReference type="ARBA" id="ARBA00022500"/>
    </source>
</evidence>
<keyword evidence="10" id="KW-0997">Cell inner membrane</keyword>
<evidence type="ECO:0000256" key="8">
    <source>
        <dbReference type="ARBA" id="ARBA00022989"/>
    </source>
</evidence>
<evidence type="ECO:0000256" key="6">
    <source>
        <dbReference type="ARBA" id="ARBA00022692"/>
    </source>
</evidence>
<accession>A0ABS0E587</accession>
<evidence type="ECO:0000256" key="7">
    <source>
        <dbReference type="ARBA" id="ARBA00022779"/>
    </source>
</evidence>
<reference evidence="11 12" key="1">
    <citation type="submission" date="2020-11" db="EMBL/GenBank/DDBJ databases">
        <title>Taxonomic investigation of Rahnella strains.</title>
        <authorList>
            <person name="Lee S.D."/>
        </authorList>
    </citation>
    <scope>NUCLEOTIDE SEQUENCE [LARGE SCALE GENOMIC DNA]</scope>
    <source>
        <strain evidence="11 12">SAP-17</strain>
    </source>
</reference>
<comment type="subcellular location">
    <subcellularLocation>
        <location evidence="10">Cell inner membrane</location>
    </subcellularLocation>
    <subcellularLocation>
        <location evidence="2">Cell membrane</location>
        <topology evidence="2">Single-pass membrane protein</topology>
    </subcellularLocation>
</comment>
<sequence>MTLKTFLLGLLLAMFAAVMTAGLVVFGNAWLNDKPDGPVRSMLSRSAQEKDDMEFVEIKNLVVTLKNDQGRERYLLLELGLGTAGEQQKKRVENYIPVIRGTTVDVLSAMTYAEARNLSVGEIRELLMENYQKSFERNDRSLPFEKVIISKLVFQ</sequence>
<keyword evidence="11" id="KW-0966">Cell projection</keyword>
<keyword evidence="9 10" id="KW-0472">Membrane</keyword>
<comment type="function">
    <text evidence="1 10">Controls the rotational direction of flagella during chemotaxis.</text>
</comment>
<dbReference type="EMBL" id="JADOBI010000002">
    <property type="protein sequence ID" value="MBF7978449.1"/>
    <property type="molecule type" value="Genomic_DNA"/>
</dbReference>